<accession>A0A2C6KG45</accession>
<keyword evidence="3" id="KW-1185">Reference proteome</keyword>
<sequence>MTQEARMKMLLKFLHKLHIAASSSFRIESTSTETSSSSDLSSFSRETRQEEQDILFFFVNSWGR</sequence>
<evidence type="ECO:0000256" key="1">
    <source>
        <dbReference type="SAM" id="MobiDB-lite"/>
    </source>
</evidence>
<gene>
    <name evidence="2" type="ORF">CSUI_009676</name>
</gene>
<feature type="region of interest" description="Disordered" evidence="1">
    <location>
        <begin position="26"/>
        <end position="48"/>
    </location>
</feature>
<dbReference type="RefSeq" id="XP_067918235.1">
    <property type="nucleotide sequence ID" value="XM_068069788.1"/>
</dbReference>
<dbReference type="GeneID" id="94432999"/>
<evidence type="ECO:0000313" key="2">
    <source>
        <dbReference type="EMBL" id="PHJ16507.1"/>
    </source>
</evidence>
<dbReference type="Proteomes" id="UP000221165">
    <property type="component" value="Unassembled WGS sequence"/>
</dbReference>
<dbReference type="AlphaFoldDB" id="A0A2C6KG45"/>
<proteinExistence type="predicted"/>
<dbReference type="VEuPathDB" id="ToxoDB:CSUI_009676"/>
<dbReference type="EMBL" id="MIGC01005862">
    <property type="protein sequence ID" value="PHJ16507.1"/>
    <property type="molecule type" value="Genomic_DNA"/>
</dbReference>
<evidence type="ECO:0000313" key="3">
    <source>
        <dbReference type="Proteomes" id="UP000221165"/>
    </source>
</evidence>
<comment type="caution">
    <text evidence="2">The sequence shown here is derived from an EMBL/GenBank/DDBJ whole genome shotgun (WGS) entry which is preliminary data.</text>
</comment>
<feature type="compositionally biased region" description="Low complexity" evidence="1">
    <location>
        <begin position="26"/>
        <end position="44"/>
    </location>
</feature>
<name>A0A2C6KG45_9APIC</name>
<organism evidence="2 3">
    <name type="scientific">Cystoisospora suis</name>
    <dbReference type="NCBI Taxonomy" id="483139"/>
    <lineage>
        <taxon>Eukaryota</taxon>
        <taxon>Sar</taxon>
        <taxon>Alveolata</taxon>
        <taxon>Apicomplexa</taxon>
        <taxon>Conoidasida</taxon>
        <taxon>Coccidia</taxon>
        <taxon>Eucoccidiorida</taxon>
        <taxon>Eimeriorina</taxon>
        <taxon>Sarcocystidae</taxon>
        <taxon>Cystoisospora</taxon>
    </lineage>
</organism>
<reference evidence="2 3" key="1">
    <citation type="journal article" date="2017" name="Int. J. Parasitol.">
        <title>The genome of the protozoan parasite Cystoisospora suis and a reverse vaccinology approach to identify vaccine candidates.</title>
        <authorList>
            <person name="Palmieri N."/>
            <person name="Shrestha A."/>
            <person name="Ruttkowski B."/>
            <person name="Beck T."/>
            <person name="Vogl C."/>
            <person name="Tomley F."/>
            <person name="Blake D.P."/>
            <person name="Joachim A."/>
        </authorList>
    </citation>
    <scope>NUCLEOTIDE SEQUENCE [LARGE SCALE GENOMIC DNA]</scope>
    <source>
        <strain evidence="2 3">Wien I</strain>
    </source>
</reference>
<protein>
    <submittedName>
        <fullName evidence="2">Uncharacterized protein</fullName>
    </submittedName>
</protein>